<dbReference type="Proteomes" id="UP000095283">
    <property type="component" value="Unplaced"/>
</dbReference>
<keyword evidence="1" id="KW-0812">Transmembrane</keyword>
<reference evidence="3" key="1">
    <citation type="submission" date="2016-11" db="UniProtKB">
        <authorList>
            <consortium name="WormBaseParasite"/>
        </authorList>
    </citation>
    <scope>IDENTIFICATION</scope>
</reference>
<keyword evidence="1" id="KW-1133">Transmembrane helix</keyword>
<protein>
    <submittedName>
        <fullName evidence="3">SEA domain-containing protein</fullName>
    </submittedName>
</protein>
<accession>A0A1I7WA27</accession>
<keyword evidence="1" id="KW-0472">Membrane</keyword>
<evidence type="ECO:0000256" key="1">
    <source>
        <dbReference type="SAM" id="Phobius"/>
    </source>
</evidence>
<proteinExistence type="predicted"/>
<sequence length="115" mass="12881">MLTGNEYLVEMAKDVQTDFRRHLPLHYRQEEGRTDLDIRLGTPQYKFDNCLSQSSTVLTMLSVVISLCFLGSCLFLLLSEDLSTSLTKAGTVPRRRCVAPGRTSASGYRCSLNTN</sequence>
<dbReference type="AlphaFoldDB" id="A0A1I7WA27"/>
<organism evidence="2 3">
    <name type="scientific">Heterorhabditis bacteriophora</name>
    <name type="common">Entomopathogenic nematode worm</name>
    <dbReference type="NCBI Taxonomy" id="37862"/>
    <lineage>
        <taxon>Eukaryota</taxon>
        <taxon>Metazoa</taxon>
        <taxon>Ecdysozoa</taxon>
        <taxon>Nematoda</taxon>
        <taxon>Chromadorea</taxon>
        <taxon>Rhabditida</taxon>
        <taxon>Rhabditina</taxon>
        <taxon>Rhabditomorpha</taxon>
        <taxon>Strongyloidea</taxon>
        <taxon>Heterorhabditidae</taxon>
        <taxon>Heterorhabditis</taxon>
    </lineage>
</organism>
<dbReference type="WBParaSite" id="Hba_01515">
    <property type="protein sequence ID" value="Hba_01515"/>
    <property type="gene ID" value="Hba_01515"/>
</dbReference>
<evidence type="ECO:0000313" key="2">
    <source>
        <dbReference type="Proteomes" id="UP000095283"/>
    </source>
</evidence>
<keyword evidence="2" id="KW-1185">Reference proteome</keyword>
<evidence type="ECO:0000313" key="3">
    <source>
        <dbReference type="WBParaSite" id="Hba_01515"/>
    </source>
</evidence>
<name>A0A1I7WA27_HETBA</name>
<feature type="transmembrane region" description="Helical" evidence="1">
    <location>
        <begin position="57"/>
        <end position="78"/>
    </location>
</feature>